<dbReference type="SFLD" id="SFLDS00003">
    <property type="entry name" value="Haloacid_Dehalogenase"/>
    <property type="match status" value="1"/>
</dbReference>
<dbReference type="Pfam" id="PF00702">
    <property type="entry name" value="Hydrolase"/>
    <property type="match status" value="1"/>
</dbReference>
<gene>
    <name evidence="1" type="ORF">VKT23_013773</name>
</gene>
<dbReference type="InterPro" id="IPR036412">
    <property type="entry name" value="HAD-like_sf"/>
</dbReference>
<accession>A0ABR1J300</accession>
<name>A0ABR1J300_9AGAR</name>
<evidence type="ECO:0000313" key="2">
    <source>
        <dbReference type="Proteomes" id="UP001498398"/>
    </source>
</evidence>
<dbReference type="Proteomes" id="UP001498398">
    <property type="component" value="Unassembled WGS sequence"/>
</dbReference>
<dbReference type="NCBIfam" id="TIGR01509">
    <property type="entry name" value="HAD-SF-IA-v3"/>
    <property type="match status" value="1"/>
</dbReference>
<organism evidence="1 2">
    <name type="scientific">Marasmiellus scandens</name>
    <dbReference type="NCBI Taxonomy" id="2682957"/>
    <lineage>
        <taxon>Eukaryota</taxon>
        <taxon>Fungi</taxon>
        <taxon>Dikarya</taxon>
        <taxon>Basidiomycota</taxon>
        <taxon>Agaricomycotina</taxon>
        <taxon>Agaricomycetes</taxon>
        <taxon>Agaricomycetidae</taxon>
        <taxon>Agaricales</taxon>
        <taxon>Marasmiineae</taxon>
        <taxon>Omphalotaceae</taxon>
        <taxon>Marasmiellus</taxon>
    </lineage>
</organism>
<protein>
    <submittedName>
        <fullName evidence="1">Uncharacterized protein</fullName>
    </submittedName>
</protein>
<evidence type="ECO:0000313" key="1">
    <source>
        <dbReference type="EMBL" id="KAK7448512.1"/>
    </source>
</evidence>
<dbReference type="PANTHER" id="PTHR43611">
    <property type="entry name" value="ALPHA-D-GLUCOSE 1-PHOSPHATE PHOSPHATASE"/>
    <property type="match status" value="1"/>
</dbReference>
<dbReference type="Gene3D" id="3.40.50.1000">
    <property type="entry name" value="HAD superfamily/HAD-like"/>
    <property type="match status" value="1"/>
</dbReference>
<dbReference type="SFLD" id="SFLDG01129">
    <property type="entry name" value="C1.5:_HAD__Beta-PGM__Phosphata"/>
    <property type="match status" value="1"/>
</dbReference>
<dbReference type="InterPro" id="IPR023214">
    <property type="entry name" value="HAD_sf"/>
</dbReference>
<dbReference type="EMBL" id="JBANRG010000038">
    <property type="protein sequence ID" value="KAK7448512.1"/>
    <property type="molecule type" value="Genomic_DNA"/>
</dbReference>
<dbReference type="PANTHER" id="PTHR43611:SF3">
    <property type="entry name" value="FLAVIN MONONUCLEOTIDE HYDROLASE 1, CHLOROPLATIC"/>
    <property type="match status" value="1"/>
</dbReference>
<reference evidence="1 2" key="1">
    <citation type="submission" date="2024-01" db="EMBL/GenBank/DDBJ databases">
        <title>A draft genome for the cacao thread blight pathogen Marasmiellus scandens.</title>
        <authorList>
            <person name="Baruah I.K."/>
            <person name="Leung J."/>
            <person name="Bukari Y."/>
            <person name="Amoako-Attah I."/>
            <person name="Meinhardt L.W."/>
            <person name="Bailey B.A."/>
            <person name="Cohen S.P."/>
        </authorList>
    </citation>
    <scope>NUCLEOTIDE SEQUENCE [LARGE SCALE GENOMIC DNA]</scope>
    <source>
        <strain evidence="1 2">GH-19</strain>
    </source>
</reference>
<dbReference type="InterPro" id="IPR006439">
    <property type="entry name" value="HAD-SF_hydro_IA"/>
</dbReference>
<proteinExistence type="predicted"/>
<dbReference type="CDD" id="cd02603">
    <property type="entry name" value="HAD_sEH-N_like"/>
    <property type="match status" value="1"/>
</dbReference>
<dbReference type="InterPro" id="IPR023198">
    <property type="entry name" value="PGP-like_dom2"/>
</dbReference>
<sequence>MPHIPTLPTTSRIPDYNTLIFDLGDVIFTYALDSSTQRPSSISPKVLRATLSSKLWGDYEKGLVDEENCYIQASSAVQVNPDDLRMALEEARSSLVFTPEMISLLRELQSRGIKLYAMSNISHPDFQYLSSKFDLTIFERVYTSCEAHERKPELSFYRRVLEDIGEDPKRIIFVDDKVENVLSASSFGIHGIVFDNPKTLRRDLLNLLEDPVSRAKEYLKLHQGQLDTVTETGVSFKDNFSQLLIYEWTGDW</sequence>
<dbReference type="SUPFAM" id="SSF56784">
    <property type="entry name" value="HAD-like"/>
    <property type="match status" value="1"/>
</dbReference>
<comment type="caution">
    <text evidence="1">The sequence shown here is derived from an EMBL/GenBank/DDBJ whole genome shotgun (WGS) entry which is preliminary data.</text>
</comment>
<keyword evidence="2" id="KW-1185">Reference proteome</keyword>
<dbReference type="Gene3D" id="1.10.150.240">
    <property type="entry name" value="Putative phosphatase, domain 2"/>
    <property type="match status" value="1"/>
</dbReference>